<comment type="caution">
    <text evidence="7">The sequence shown here is derived from an EMBL/GenBank/DDBJ whole genome shotgun (WGS) entry which is preliminary data.</text>
</comment>
<dbReference type="Pfam" id="PF04893">
    <property type="entry name" value="Yip1"/>
    <property type="match status" value="1"/>
</dbReference>
<dbReference type="AlphaFoldDB" id="A0A2V2YZ94"/>
<organism evidence="7 8">
    <name type="scientific">Paenibacillus cellulosilyticus</name>
    <dbReference type="NCBI Taxonomy" id="375489"/>
    <lineage>
        <taxon>Bacteria</taxon>
        <taxon>Bacillati</taxon>
        <taxon>Bacillota</taxon>
        <taxon>Bacilli</taxon>
        <taxon>Bacillales</taxon>
        <taxon>Paenibacillaceae</taxon>
        <taxon>Paenibacillus</taxon>
    </lineage>
</organism>
<evidence type="ECO:0000256" key="5">
    <source>
        <dbReference type="SAM" id="Phobius"/>
    </source>
</evidence>
<feature type="transmembrane region" description="Helical" evidence="5">
    <location>
        <begin position="103"/>
        <end position="125"/>
    </location>
</feature>
<evidence type="ECO:0000256" key="1">
    <source>
        <dbReference type="ARBA" id="ARBA00004141"/>
    </source>
</evidence>
<dbReference type="GO" id="GO:0016020">
    <property type="term" value="C:membrane"/>
    <property type="evidence" value="ECO:0007669"/>
    <property type="project" value="UniProtKB-SubCell"/>
</dbReference>
<keyword evidence="8" id="KW-1185">Reference proteome</keyword>
<protein>
    <submittedName>
        <fullName evidence="7">Yip1-like protein</fullName>
    </submittedName>
</protein>
<evidence type="ECO:0000313" key="7">
    <source>
        <dbReference type="EMBL" id="PWW07449.1"/>
    </source>
</evidence>
<sequence length="206" mass="24299">MKYEWLRFPLHVIVRPFDGFWDMKYEKKGKGLVALLILLLLIIAVIIQKQFSGFLVNFNDPRYLNSIDEFKYILLPFILWCLSNWSVTTLLDGEGRLKEIMITTAYALTPLVLIYYPTTLMSNFITNEESSFFYLLNSFAGLWFIWLLFVGMMTVHQYTVTKTIVTMLLTIVVMAIIVFLGMLVFSLIQQIIEFIYNIYYELIFRN</sequence>
<gene>
    <name evidence="7" type="ORF">DFQ01_102343</name>
</gene>
<keyword evidence="2 5" id="KW-0812">Transmembrane</keyword>
<reference evidence="7 8" key="1">
    <citation type="submission" date="2018-05" db="EMBL/GenBank/DDBJ databases">
        <title>Genomic Encyclopedia of Type Strains, Phase III (KMG-III): the genomes of soil and plant-associated and newly described type strains.</title>
        <authorList>
            <person name="Whitman W."/>
        </authorList>
    </citation>
    <scope>NUCLEOTIDE SEQUENCE [LARGE SCALE GENOMIC DNA]</scope>
    <source>
        <strain evidence="7 8">CECT 5696</strain>
    </source>
</reference>
<name>A0A2V2YZ94_9BACL</name>
<comment type="subcellular location">
    <subcellularLocation>
        <location evidence="1">Membrane</location>
        <topology evidence="1">Multi-pass membrane protein</topology>
    </subcellularLocation>
</comment>
<dbReference type="OrthoDB" id="359441at2"/>
<evidence type="ECO:0000259" key="6">
    <source>
        <dbReference type="Pfam" id="PF04893"/>
    </source>
</evidence>
<proteinExistence type="predicted"/>
<feature type="transmembrane region" description="Helical" evidence="5">
    <location>
        <begin position="131"/>
        <end position="152"/>
    </location>
</feature>
<evidence type="ECO:0000256" key="2">
    <source>
        <dbReference type="ARBA" id="ARBA00022692"/>
    </source>
</evidence>
<accession>A0A2V2YZ94</accession>
<dbReference type="EMBL" id="QGTQ01000002">
    <property type="protein sequence ID" value="PWW07449.1"/>
    <property type="molecule type" value="Genomic_DNA"/>
</dbReference>
<feature type="transmembrane region" description="Helical" evidence="5">
    <location>
        <begin position="32"/>
        <end position="52"/>
    </location>
</feature>
<keyword evidence="4 5" id="KW-0472">Membrane</keyword>
<evidence type="ECO:0000313" key="8">
    <source>
        <dbReference type="Proteomes" id="UP000246635"/>
    </source>
</evidence>
<keyword evidence="3 5" id="KW-1133">Transmembrane helix</keyword>
<evidence type="ECO:0000256" key="4">
    <source>
        <dbReference type="ARBA" id="ARBA00023136"/>
    </source>
</evidence>
<feature type="domain" description="Yip1" evidence="6">
    <location>
        <begin position="11"/>
        <end position="179"/>
    </location>
</feature>
<evidence type="ECO:0000256" key="3">
    <source>
        <dbReference type="ARBA" id="ARBA00022989"/>
    </source>
</evidence>
<dbReference type="RefSeq" id="WP_110042685.1">
    <property type="nucleotide sequence ID" value="NZ_CP054612.1"/>
</dbReference>
<dbReference type="InterPro" id="IPR006977">
    <property type="entry name" value="Yip1_dom"/>
</dbReference>
<dbReference type="Proteomes" id="UP000246635">
    <property type="component" value="Unassembled WGS sequence"/>
</dbReference>
<feature type="transmembrane region" description="Helical" evidence="5">
    <location>
        <begin position="164"/>
        <end position="188"/>
    </location>
</feature>